<dbReference type="Proteomes" id="UP000504629">
    <property type="component" value="Unplaced"/>
</dbReference>
<feature type="compositionally biased region" description="Acidic residues" evidence="1">
    <location>
        <begin position="472"/>
        <end position="490"/>
    </location>
</feature>
<dbReference type="RefSeq" id="XP_028038120.1">
    <property type="nucleotide sequence ID" value="XM_028182319.1"/>
</dbReference>
<keyword evidence="3" id="KW-1185">Reference proteome</keyword>
<name>A0A6J2K815_BOMMA</name>
<proteinExistence type="predicted"/>
<evidence type="ECO:0000313" key="3">
    <source>
        <dbReference type="Proteomes" id="UP000504629"/>
    </source>
</evidence>
<evidence type="ECO:0000256" key="1">
    <source>
        <dbReference type="SAM" id="MobiDB-lite"/>
    </source>
</evidence>
<feature type="region of interest" description="Disordered" evidence="1">
    <location>
        <begin position="377"/>
        <end position="396"/>
    </location>
</feature>
<accession>A0A6J2K815</accession>
<feature type="chain" id="PRO_5026853763" evidence="2">
    <location>
        <begin position="17"/>
        <end position="586"/>
    </location>
</feature>
<evidence type="ECO:0000256" key="2">
    <source>
        <dbReference type="SAM" id="SignalP"/>
    </source>
</evidence>
<dbReference type="KEGG" id="bman:114248889"/>
<keyword evidence="2" id="KW-0732">Signal</keyword>
<dbReference type="OrthoDB" id="7466126at2759"/>
<organism evidence="3 4">
    <name type="scientific">Bombyx mandarina</name>
    <name type="common">Wild silk moth</name>
    <name type="synonym">Wild silkworm</name>
    <dbReference type="NCBI Taxonomy" id="7092"/>
    <lineage>
        <taxon>Eukaryota</taxon>
        <taxon>Metazoa</taxon>
        <taxon>Ecdysozoa</taxon>
        <taxon>Arthropoda</taxon>
        <taxon>Hexapoda</taxon>
        <taxon>Insecta</taxon>
        <taxon>Pterygota</taxon>
        <taxon>Neoptera</taxon>
        <taxon>Endopterygota</taxon>
        <taxon>Lepidoptera</taxon>
        <taxon>Glossata</taxon>
        <taxon>Ditrysia</taxon>
        <taxon>Bombycoidea</taxon>
        <taxon>Bombycidae</taxon>
        <taxon>Bombycinae</taxon>
        <taxon>Bombyx</taxon>
    </lineage>
</organism>
<protein>
    <submittedName>
        <fullName evidence="4">Uncharacterized protein LOC114248889</fullName>
    </submittedName>
</protein>
<dbReference type="AlphaFoldDB" id="A0A6J2K815"/>
<evidence type="ECO:0000313" key="4">
    <source>
        <dbReference type="RefSeq" id="XP_028038120.1"/>
    </source>
</evidence>
<gene>
    <name evidence="4" type="primary">LOC114248889</name>
</gene>
<feature type="region of interest" description="Disordered" evidence="1">
    <location>
        <begin position="133"/>
        <end position="179"/>
    </location>
</feature>
<sequence length="586" mass="65162">MKELLAVILALASVVAEAPAPYAPSGWKPEGPAFVLPQRGQLQPQQTQNYLPPFDPRNPAIPVIPSNEYGIPNDVSVQGLPTQEQQPIFQTSPINGQENQGPYFTSDIKNLDENLKQNQYQIQQENYRTFQRQKQLEAAQAKNQANNLPAPQAPRQFASKTTARPTSTTPAERTTEAPATQVTEANLNEREILEDDSSPAKLQQKTSVEITRQNIQQYPGELYLASLAQLQLQPQFVPLQQIRDSYVQPLQVEQKPAGFDGPAHFAAFPSVLAQQQVEVQQNINRNPPLLIGEQAPPNYLVQQPAAQYQPAYQSNYQQPIALQPQALQPNYLAPNSEAVGIQQQVQYQPAATYQSQQFPQLQAQPVLLQPQQINQPTQFAAQPAQESENSNREEVENIQPQVYQPQPQPNYQQPQVYQPPVFVQQPVNQYQAPLFPAQLISQDQLYQGQFQPQFVAQPAQQNQGTLQSGLDVDQEGNDLEQSEEAEDDDEGSKATAVATVFGARTQPRVITQYGAPYPVPRQQASPGYQTTTESAVEEVTEEGPAIAQAVAVSNGGRRKNAKLRTRRLRPVFTLDRSGHLVLAQEQ</sequence>
<reference evidence="4" key="1">
    <citation type="submission" date="2025-08" db="UniProtKB">
        <authorList>
            <consortium name="RefSeq"/>
        </authorList>
    </citation>
    <scope>IDENTIFICATION</scope>
    <source>
        <tissue evidence="4">Silk gland</tissue>
    </source>
</reference>
<feature type="compositionally biased region" description="Low complexity" evidence="1">
    <location>
        <begin position="158"/>
        <end position="179"/>
    </location>
</feature>
<dbReference type="GeneID" id="114248889"/>
<feature type="signal peptide" evidence="2">
    <location>
        <begin position="1"/>
        <end position="16"/>
    </location>
</feature>
<feature type="region of interest" description="Disordered" evidence="1">
    <location>
        <begin position="457"/>
        <end position="494"/>
    </location>
</feature>